<dbReference type="GO" id="GO:0046872">
    <property type="term" value="F:metal ion binding"/>
    <property type="evidence" value="ECO:0007669"/>
    <property type="project" value="UniProtKB-KW"/>
</dbReference>
<dbReference type="InterPro" id="IPR014312">
    <property type="entry name" value="Succ_DH_anchor"/>
</dbReference>
<dbReference type="UniPathway" id="UPA00223"/>
<accession>A0A0N1JSQ4</accession>
<keyword evidence="10 18" id="KW-0812">Transmembrane</keyword>
<proteinExistence type="predicted"/>
<keyword evidence="12" id="KW-0249">Electron transport</keyword>
<keyword evidence="7" id="KW-0997">Cell inner membrane</keyword>
<dbReference type="AlphaFoldDB" id="A0A0N1JSQ4"/>
<evidence type="ECO:0000256" key="1">
    <source>
        <dbReference type="ARBA" id="ARBA00004050"/>
    </source>
</evidence>
<keyword evidence="15 18" id="KW-0472">Membrane</keyword>
<evidence type="ECO:0000256" key="7">
    <source>
        <dbReference type="ARBA" id="ARBA00022519"/>
    </source>
</evidence>
<dbReference type="CDD" id="cd03494">
    <property type="entry name" value="SQR_TypeC_SdhD"/>
    <property type="match status" value="1"/>
</dbReference>
<evidence type="ECO:0000256" key="14">
    <source>
        <dbReference type="ARBA" id="ARBA00023004"/>
    </source>
</evidence>
<dbReference type="Pfam" id="PF01127">
    <property type="entry name" value="Sdh_cyt"/>
    <property type="match status" value="1"/>
</dbReference>
<evidence type="ECO:0000256" key="3">
    <source>
        <dbReference type="ARBA" id="ARBA00005163"/>
    </source>
</evidence>
<evidence type="ECO:0000256" key="9">
    <source>
        <dbReference type="ARBA" id="ARBA00022617"/>
    </source>
</evidence>
<dbReference type="GO" id="GO:0017004">
    <property type="term" value="P:cytochrome complex assembly"/>
    <property type="evidence" value="ECO:0007669"/>
    <property type="project" value="TreeGrafter"/>
</dbReference>
<evidence type="ECO:0000256" key="13">
    <source>
        <dbReference type="ARBA" id="ARBA00022989"/>
    </source>
</evidence>
<evidence type="ECO:0000256" key="8">
    <source>
        <dbReference type="ARBA" id="ARBA00022532"/>
    </source>
</evidence>
<feature type="binding site" description="axial binding residue" evidence="17">
    <location>
        <position position="72"/>
    </location>
    <ligand>
        <name>heme</name>
        <dbReference type="ChEBI" id="CHEBI:30413"/>
        <note>ligand shared with second transmembrane subunit</note>
    </ligand>
    <ligandPart>
        <name>Fe</name>
        <dbReference type="ChEBI" id="CHEBI:18248"/>
    </ligandPart>
</feature>
<evidence type="ECO:0000256" key="17">
    <source>
        <dbReference type="PIRSR" id="PIRSR000169-2"/>
    </source>
</evidence>
<dbReference type="PANTHER" id="PTHR38689:SF1">
    <property type="entry name" value="SUCCINATE DEHYDROGENASE HYDROPHOBIC MEMBRANE ANCHOR SUBUNIT"/>
    <property type="match status" value="1"/>
</dbReference>
<keyword evidence="5" id="KW-0813">Transport</keyword>
<evidence type="ECO:0000256" key="5">
    <source>
        <dbReference type="ARBA" id="ARBA00022448"/>
    </source>
</evidence>
<keyword evidence="14 17" id="KW-0408">Iron</keyword>
<comment type="pathway">
    <text evidence="3">Carbohydrate metabolism; tricarboxylic acid cycle.</text>
</comment>
<dbReference type="InterPro" id="IPR000701">
    <property type="entry name" value="SuccDH_FuR_B_TM-su"/>
</dbReference>
<evidence type="ECO:0000256" key="10">
    <source>
        <dbReference type="ARBA" id="ARBA00022692"/>
    </source>
</evidence>
<dbReference type="OrthoDB" id="5612767at2"/>
<feature type="transmembrane region" description="Helical" evidence="18">
    <location>
        <begin position="22"/>
        <end position="40"/>
    </location>
</feature>
<dbReference type="SUPFAM" id="SSF81343">
    <property type="entry name" value="Fumarate reductase respiratory complex transmembrane subunits"/>
    <property type="match status" value="1"/>
</dbReference>
<evidence type="ECO:0000256" key="2">
    <source>
        <dbReference type="ARBA" id="ARBA00004429"/>
    </source>
</evidence>
<dbReference type="InterPro" id="IPR034804">
    <property type="entry name" value="SQR/QFR_C/D"/>
</dbReference>
<dbReference type="Proteomes" id="UP000037939">
    <property type="component" value="Unassembled WGS sequence"/>
</dbReference>
<dbReference type="STRING" id="857265.WG78_10425"/>
<dbReference type="PIRSF" id="PIRSF000169">
    <property type="entry name" value="SDH_D"/>
    <property type="match status" value="1"/>
</dbReference>
<dbReference type="RefSeq" id="WP_053937741.1">
    <property type="nucleotide sequence ID" value="NZ_LAQT01000008.1"/>
</dbReference>
<evidence type="ECO:0000313" key="20">
    <source>
        <dbReference type="Proteomes" id="UP000037939"/>
    </source>
</evidence>
<feature type="transmembrane region" description="Helical" evidence="18">
    <location>
        <begin position="52"/>
        <end position="74"/>
    </location>
</feature>
<dbReference type="PATRIC" id="fig|857265.3.peg.2141"/>
<evidence type="ECO:0000313" key="19">
    <source>
        <dbReference type="EMBL" id="KPC52898.1"/>
    </source>
</evidence>
<dbReference type="GO" id="GO:0005886">
    <property type="term" value="C:plasma membrane"/>
    <property type="evidence" value="ECO:0007669"/>
    <property type="project" value="UniProtKB-SubCell"/>
</dbReference>
<keyword evidence="6" id="KW-1003">Cell membrane</keyword>
<evidence type="ECO:0000256" key="12">
    <source>
        <dbReference type="ARBA" id="ARBA00022982"/>
    </source>
</evidence>
<evidence type="ECO:0000256" key="16">
    <source>
        <dbReference type="PIRSR" id="PIRSR000169-1"/>
    </source>
</evidence>
<keyword evidence="8" id="KW-0816">Tricarboxylic acid cycle</keyword>
<name>A0A0N1JSQ4_9NEIS</name>
<feature type="binding site" evidence="16">
    <location>
        <position position="84"/>
    </location>
    <ligand>
        <name>a ubiquinone</name>
        <dbReference type="ChEBI" id="CHEBI:16389"/>
    </ligand>
</feature>
<comment type="cofactor">
    <cofactor evidence="17">
        <name>heme</name>
        <dbReference type="ChEBI" id="CHEBI:30413"/>
    </cofactor>
    <text evidence="17">The heme is bound between the two transmembrane subunits.</text>
</comment>
<dbReference type="PANTHER" id="PTHR38689">
    <property type="entry name" value="SUCCINATE DEHYDROGENASE HYDROPHOBIC MEMBRANE ANCHOR SUBUNIT"/>
    <property type="match status" value="1"/>
</dbReference>
<evidence type="ECO:0000256" key="4">
    <source>
        <dbReference type="ARBA" id="ARBA00019425"/>
    </source>
</evidence>
<feature type="transmembrane region" description="Helical" evidence="18">
    <location>
        <begin position="94"/>
        <end position="114"/>
    </location>
</feature>
<dbReference type="GO" id="GO:0006099">
    <property type="term" value="P:tricarboxylic acid cycle"/>
    <property type="evidence" value="ECO:0007669"/>
    <property type="project" value="UniProtKB-UniPathway"/>
</dbReference>
<evidence type="ECO:0000256" key="18">
    <source>
        <dbReference type="SAM" id="Phobius"/>
    </source>
</evidence>
<keyword evidence="20" id="KW-1185">Reference proteome</keyword>
<evidence type="ECO:0000256" key="6">
    <source>
        <dbReference type="ARBA" id="ARBA00022475"/>
    </source>
</evidence>
<keyword evidence="13 18" id="KW-1133">Transmembrane helix</keyword>
<sequence>MVIKRPVIGAHYGLKDWLVQRLTAVVMLAYVVGVIVFLLASRGGSYEAWQHLFACSWVRVLTQVTVLALLWHAWVGVRDIWMDYIQHTGLKLAAHTLTILWLVASLVYSVKVVWGA</sequence>
<dbReference type="GO" id="GO:0020037">
    <property type="term" value="F:heme binding"/>
    <property type="evidence" value="ECO:0007669"/>
    <property type="project" value="InterPro"/>
</dbReference>
<evidence type="ECO:0000256" key="15">
    <source>
        <dbReference type="ARBA" id="ARBA00023136"/>
    </source>
</evidence>
<organism evidence="19 20">
    <name type="scientific">Amantichitinum ursilacus</name>
    <dbReference type="NCBI Taxonomy" id="857265"/>
    <lineage>
        <taxon>Bacteria</taxon>
        <taxon>Pseudomonadati</taxon>
        <taxon>Pseudomonadota</taxon>
        <taxon>Betaproteobacteria</taxon>
        <taxon>Neisseriales</taxon>
        <taxon>Chitinibacteraceae</taxon>
        <taxon>Amantichitinum</taxon>
    </lineage>
</organism>
<reference evidence="19 20" key="1">
    <citation type="submission" date="2015-07" db="EMBL/GenBank/DDBJ databases">
        <title>Draft genome sequence of the Amantichitinum ursilacus IGB-41, a new chitin-degrading bacterium.</title>
        <authorList>
            <person name="Kirstahler P."/>
            <person name="Guenther M."/>
            <person name="Grumaz C."/>
            <person name="Rupp S."/>
            <person name="Zibek S."/>
            <person name="Sohn K."/>
        </authorList>
    </citation>
    <scope>NUCLEOTIDE SEQUENCE [LARGE SCALE GENOMIC DNA]</scope>
    <source>
        <strain evidence="19 20">IGB-41</strain>
    </source>
</reference>
<comment type="subcellular location">
    <subcellularLocation>
        <location evidence="2">Cell inner membrane</location>
        <topology evidence="2">Multi-pass membrane protein</topology>
    </subcellularLocation>
</comment>
<dbReference type="NCBIfam" id="TIGR02968">
    <property type="entry name" value="succ_dehyd_anc"/>
    <property type="match status" value="1"/>
</dbReference>
<dbReference type="Gene3D" id="1.20.1300.10">
    <property type="entry name" value="Fumarate reductase/succinate dehydrogenase, transmembrane subunit"/>
    <property type="match status" value="1"/>
</dbReference>
<dbReference type="EMBL" id="LAQT01000008">
    <property type="protein sequence ID" value="KPC52898.1"/>
    <property type="molecule type" value="Genomic_DNA"/>
</dbReference>
<gene>
    <name evidence="19" type="primary">sdhD</name>
    <name evidence="19" type="ORF">WG78_10425</name>
</gene>
<comment type="function">
    <text evidence="1">Membrane-anchoring subunit of succinate dehydrogenase (SDH).</text>
</comment>
<dbReference type="GO" id="GO:0009055">
    <property type="term" value="F:electron transfer activity"/>
    <property type="evidence" value="ECO:0007669"/>
    <property type="project" value="TreeGrafter"/>
</dbReference>
<evidence type="ECO:0000256" key="11">
    <source>
        <dbReference type="ARBA" id="ARBA00022723"/>
    </source>
</evidence>
<keyword evidence="11 17" id="KW-0479">Metal-binding</keyword>
<comment type="caution">
    <text evidence="19">The sequence shown here is derived from an EMBL/GenBank/DDBJ whole genome shotgun (WGS) entry which is preliminary data.</text>
</comment>
<protein>
    <recommendedName>
        <fullName evidence="4">Succinate dehydrogenase hydrophobic membrane anchor subunit</fullName>
    </recommendedName>
</protein>
<keyword evidence="9 17" id="KW-0349">Heme</keyword>